<accession>W6YZ14</accession>
<dbReference type="GeneID" id="19121339"/>
<dbReference type="HOGENOM" id="CLU_1532273_0_0_1"/>
<sequence length="175" mass="19635">MLLLASDKKRDTNTSVLVFKQAFFGERSGVSVLTTFVLQNSQGEDAYPSPILFVNSAGVEAGKAQDEQRGKKKHDACLPKEKELSAGNVSKQPHTPYHRVAHTIDPTCQRSSLTCDSRNNPMFVVRIRDIPTPVHTQVHIYTTTIDIETCRQIKSSIRVFDRAPKWAKIDFPLLL</sequence>
<protein>
    <submittedName>
        <fullName evidence="1">Uncharacterized protein</fullName>
    </submittedName>
</protein>
<evidence type="ECO:0000313" key="2">
    <source>
        <dbReference type="Proteomes" id="UP000054032"/>
    </source>
</evidence>
<name>W6YZ14_COCMI</name>
<proteinExistence type="predicted"/>
<evidence type="ECO:0000313" key="1">
    <source>
        <dbReference type="EMBL" id="EUC42820.1"/>
    </source>
</evidence>
<organism evidence="1 2">
    <name type="scientific">Bipolaris oryzae ATCC 44560</name>
    <dbReference type="NCBI Taxonomy" id="930090"/>
    <lineage>
        <taxon>Eukaryota</taxon>
        <taxon>Fungi</taxon>
        <taxon>Dikarya</taxon>
        <taxon>Ascomycota</taxon>
        <taxon>Pezizomycotina</taxon>
        <taxon>Dothideomycetes</taxon>
        <taxon>Pleosporomycetidae</taxon>
        <taxon>Pleosporales</taxon>
        <taxon>Pleosporineae</taxon>
        <taxon>Pleosporaceae</taxon>
        <taxon>Bipolaris</taxon>
    </lineage>
</organism>
<keyword evidence="2" id="KW-1185">Reference proteome</keyword>
<dbReference type="AlphaFoldDB" id="W6YZ14"/>
<gene>
    <name evidence="1" type="ORF">COCMIDRAFT_28616</name>
</gene>
<dbReference type="Proteomes" id="UP000054032">
    <property type="component" value="Unassembled WGS sequence"/>
</dbReference>
<dbReference type="EMBL" id="KI964048">
    <property type="protein sequence ID" value="EUC42820.1"/>
    <property type="molecule type" value="Genomic_DNA"/>
</dbReference>
<reference evidence="1 2" key="1">
    <citation type="journal article" date="2013" name="PLoS Genet.">
        <title>Comparative genome structure, secondary metabolite, and effector coding capacity across Cochliobolus pathogens.</title>
        <authorList>
            <person name="Condon B.J."/>
            <person name="Leng Y."/>
            <person name="Wu D."/>
            <person name="Bushley K.E."/>
            <person name="Ohm R.A."/>
            <person name="Otillar R."/>
            <person name="Martin J."/>
            <person name="Schackwitz W."/>
            <person name="Grimwood J."/>
            <person name="MohdZainudin N."/>
            <person name="Xue C."/>
            <person name="Wang R."/>
            <person name="Manning V.A."/>
            <person name="Dhillon B."/>
            <person name="Tu Z.J."/>
            <person name="Steffenson B.J."/>
            <person name="Salamov A."/>
            <person name="Sun H."/>
            <person name="Lowry S."/>
            <person name="LaButti K."/>
            <person name="Han J."/>
            <person name="Copeland A."/>
            <person name="Lindquist E."/>
            <person name="Barry K."/>
            <person name="Schmutz J."/>
            <person name="Baker S.E."/>
            <person name="Ciuffetti L.M."/>
            <person name="Grigoriev I.V."/>
            <person name="Zhong S."/>
            <person name="Turgeon B.G."/>
        </authorList>
    </citation>
    <scope>NUCLEOTIDE SEQUENCE [LARGE SCALE GENOMIC DNA]</scope>
    <source>
        <strain evidence="1 2">ATCC 44560</strain>
    </source>
</reference>
<dbReference type="KEGG" id="bor:COCMIDRAFT_28616"/>
<dbReference type="RefSeq" id="XP_007690658.1">
    <property type="nucleotide sequence ID" value="XM_007692468.1"/>
</dbReference>